<comment type="caution">
    <text evidence="1">The sequence shown here is derived from an EMBL/GenBank/DDBJ whole genome shotgun (WGS) entry which is preliminary data.</text>
</comment>
<protein>
    <submittedName>
        <fullName evidence="1">Uncharacterized protein</fullName>
    </submittedName>
</protein>
<accession>A0AB73INI0</accession>
<dbReference type="Proteomes" id="UP001229486">
    <property type="component" value="Unassembled WGS sequence"/>
</dbReference>
<sequence length="44" mass="4818">MQLHAMLFTGEAVYRALSSRTKVFVIPGNVDEVRSVEATMGFGT</sequence>
<organism evidence="1 2">
    <name type="scientific">Paraburkholderia caledonica</name>
    <dbReference type="NCBI Taxonomy" id="134536"/>
    <lineage>
        <taxon>Bacteria</taxon>
        <taxon>Pseudomonadati</taxon>
        <taxon>Pseudomonadota</taxon>
        <taxon>Betaproteobacteria</taxon>
        <taxon>Burkholderiales</taxon>
        <taxon>Burkholderiaceae</taxon>
        <taxon>Paraburkholderia</taxon>
    </lineage>
</organism>
<evidence type="ECO:0000313" key="2">
    <source>
        <dbReference type="Proteomes" id="UP001229486"/>
    </source>
</evidence>
<gene>
    <name evidence="1" type="ORF">J2793_007001</name>
</gene>
<dbReference type="EMBL" id="JAURTK010000022">
    <property type="protein sequence ID" value="MDP9651526.1"/>
    <property type="molecule type" value="Genomic_DNA"/>
</dbReference>
<name>A0AB73INI0_9BURK</name>
<dbReference type="AlphaFoldDB" id="A0AB73INI0"/>
<reference evidence="1" key="1">
    <citation type="submission" date="2023-07" db="EMBL/GenBank/DDBJ databases">
        <title>Sorghum-associated microbial communities from plants grown in Nebraska, USA.</title>
        <authorList>
            <person name="Schachtman D."/>
        </authorList>
    </citation>
    <scope>NUCLEOTIDE SEQUENCE</scope>
    <source>
        <strain evidence="1">DS1061</strain>
    </source>
</reference>
<proteinExistence type="predicted"/>
<dbReference type="RefSeq" id="WP_392396113.1">
    <property type="nucleotide sequence ID" value="NZ_JAURTK010000022.1"/>
</dbReference>
<evidence type="ECO:0000313" key="1">
    <source>
        <dbReference type="EMBL" id="MDP9651526.1"/>
    </source>
</evidence>